<name>A0A061JDZ3_TRYRA</name>
<keyword evidence="2" id="KW-1185">Reference proteome</keyword>
<sequence>MKYLVLLGRLPGEGLWATAESYSGLVEEIKEAFGDDYNPIFKYQLPCNPKTIGHSNGTCHIIIDDEDDFQIWKNGCVPVAHHRDPLDDIYHPSTPLTTKLYVFRKDVSYLSAFALRESGGASRQVALGSKVERSSPEVLHAEHDVVKVPLYSLLLPLLLVKLGVRVALRHSNAAEAILLSSRSVAGTGEGHWGWAVRKAQSAWGVLRPSFRYLDIDHGVTAMNIFNVRDYMFWSHGVGRERVELMVLEHVYRDAAYIPSPLRFLSSQSERLCTAGVKGDAPPTVPAPRVDRGLRGERGYTVAVEATVRGVDCGLYGPSFTTDARIPPKLSTADAEVESSLEHHRNLVAFLVRSEIF</sequence>
<dbReference type="Proteomes" id="UP000031737">
    <property type="component" value="Unassembled WGS sequence"/>
</dbReference>
<proteinExistence type="predicted"/>
<organism evidence="1 2">
    <name type="scientific">Trypanosoma rangeli SC58</name>
    <dbReference type="NCBI Taxonomy" id="429131"/>
    <lineage>
        <taxon>Eukaryota</taxon>
        <taxon>Discoba</taxon>
        <taxon>Euglenozoa</taxon>
        <taxon>Kinetoplastea</taxon>
        <taxon>Metakinetoplastina</taxon>
        <taxon>Trypanosomatida</taxon>
        <taxon>Trypanosomatidae</taxon>
        <taxon>Trypanosoma</taxon>
        <taxon>Herpetosoma</taxon>
    </lineage>
</organism>
<dbReference type="AlphaFoldDB" id="A0A061JDZ3"/>
<evidence type="ECO:0000313" key="1">
    <source>
        <dbReference type="EMBL" id="ESL11622.1"/>
    </source>
</evidence>
<accession>A0A061JDZ3</accession>
<evidence type="ECO:0000313" key="2">
    <source>
        <dbReference type="Proteomes" id="UP000031737"/>
    </source>
</evidence>
<dbReference type="EMBL" id="AUPL01000623">
    <property type="protein sequence ID" value="ESL11622.1"/>
    <property type="molecule type" value="Genomic_DNA"/>
</dbReference>
<comment type="caution">
    <text evidence="1">The sequence shown here is derived from an EMBL/GenBank/DDBJ whole genome shotgun (WGS) entry which is preliminary data.</text>
</comment>
<reference evidence="1 2" key="1">
    <citation type="submission" date="2013-07" db="EMBL/GenBank/DDBJ databases">
        <authorList>
            <person name="Stoco P.H."/>
            <person name="Wagner G."/>
            <person name="Gerber A."/>
            <person name="Zaha A."/>
            <person name="Thompson C."/>
            <person name="Bartholomeu D.C."/>
            <person name="Luckemeyer D.D."/>
            <person name="Bahia D."/>
            <person name="Loreto E."/>
            <person name="Prestes E.B."/>
            <person name="Lima F.M."/>
            <person name="Rodrigues-Luiz G."/>
            <person name="Vallejo G.A."/>
            <person name="Filho J.F."/>
            <person name="Monteiro K.M."/>
            <person name="Tyler K.M."/>
            <person name="de Almeida L.G."/>
            <person name="Ortiz M.F."/>
            <person name="Siervo M.A."/>
            <person name="de Moraes M.H."/>
            <person name="Cunha O.L."/>
            <person name="Mendonca-Neto R."/>
            <person name="Silva R."/>
            <person name="Teixeira S.M."/>
            <person name="Murta S.M."/>
            <person name="Sincero T.C."/>
            <person name="Mendes T.A."/>
            <person name="Urmenyi T.P."/>
            <person name="Silva V.G."/>
            <person name="da Rocha W.D."/>
            <person name="Andersson B."/>
            <person name="Romanha A.J."/>
            <person name="Steindel M."/>
            <person name="de Vasconcelos A.T."/>
            <person name="Grisard E.C."/>
        </authorList>
    </citation>
    <scope>NUCLEOTIDE SEQUENCE [LARGE SCALE GENOMIC DNA]</scope>
    <source>
        <strain evidence="1 2">SC58</strain>
    </source>
</reference>
<dbReference type="OrthoDB" id="263814at2759"/>
<gene>
    <name evidence="1" type="ORF">TRSC58_00623</name>
</gene>
<dbReference type="VEuPathDB" id="TriTrypDB:TRSC58_00623"/>
<protein>
    <submittedName>
        <fullName evidence="1">Uncharacterized protein</fullName>
    </submittedName>
</protein>